<evidence type="ECO:0000313" key="1">
    <source>
        <dbReference type="EMBL" id="SNR13958.1"/>
    </source>
</evidence>
<reference evidence="1 2" key="1">
    <citation type="submission" date="2017-07" db="EMBL/GenBank/DDBJ databases">
        <authorList>
            <person name="Sun Z.S."/>
            <person name="Albrecht U."/>
            <person name="Echele G."/>
            <person name="Lee C.C."/>
        </authorList>
    </citation>
    <scope>NUCLEOTIDE SEQUENCE [LARGE SCALE GENOMIC DNA]</scope>
    <source>
        <strain evidence="2">type strain: KCTC 22618</strain>
    </source>
</reference>
<proteinExistence type="predicted"/>
<accession>A0A238U5R9</accession>
<dbReference type="RefSeq" id="WP_095068828.1">
    <property type="nucleotide sequence ID" value="NZ_LT899436.1"/>
</dbReference>
<dbReference type="AlphaFoldDB" id="A0A238U5R9"/>
<protein>
    <submittedName>
        <fullName evidence="1">Uncharacterized protein</fullName>
    </submittedName>
</protein>
<dbReference type="EMBL" id="LT899436">
    <property type="protein sequence ID" value="SNR13958.1"/>
    <property type="molecule type" value="Genomic_DNA"/>
</dbReference>
<evidence type="ECO:0000313" key="2">
    <source>
        <dbReference type="Proteomes" id="UP000215214"/>
    </source>
</evidence>
<sequence length="91" mass="10577">MNEQDIIKKVKKHLEKRLNSIDESRISYSGIRQNAPTTNPNESKDLHLTHYSLENIEGNPYTTNIYTVAIDVKTENLEYILGQNIMEKIEE</sequence>
<keyword evidence="2" id="KW-1185">Reference proteome</keyword>
<dbReference type="Proteomes" id="UP000215214">
    <property type="component" value="Chromosome TJEJU"/>
</dbReference>
<dbReference type="KEGG" id="tje:TJEJU_0152"/>
<name>A0A238U5R9_9FLAO</name>
<dbReference type="OrthoDB" id="1444620at2"/>
<organism evidence="1 2">
    <name type="scientific">Tenacibaculum jejuense</name>
    <dbReference type="NCBI Taxonomy" id="584609"/>
    <lineage>
        <taxon>Bacteria</taxon>
        <taxon>Pseudomonadati</taxon>
        <taxon>Bacteroidota</taxon>
        <taxon>Flavobacteriia</taxon>
        <taxon>Flavobacteriales</taxon>
        <taxon>Flavobacteriaceae</taxon>
        <taxon>Tenacibaculum</taxon>
    </lineage>
</organism>
<gene>
    <name evidence="1" type="ORF">TJEJU_0152</name>
</gene>